<dbReference type="STRING" id="945553.A0A0D2KIH3"/>
<dbReference type="PROSITE" id="PS00086">
    <property type="entry name" value="CYTOCHROME_P450"/>
    <property type="match status" value="1"/>
</dbReference>
<evidence type="ECO:0000256" key="7">
    <source>
        <dbReference type="ARBA" id="ARBA00022723"/>
    </source>
</evidence>
<dbReference type="OMA" id="IDVQKWM"/>
<dbReference type="SUPFAM" id="SSF48264">
    <property type="entry name" value="Cytochrome P450"/>
    <property type="match status" value="1"/>
</dbReference>
<evidence type="ECO:0000313" key="16">
    <source>
        <dbReference type="EMBL" id="KJA14447.1"/>
    </source>
</evidence>
<dbReference type="PANTHER" id="PTHR24305:SF166">
    <property type="entry name" value="CYTOCHROME P450 12A4, MITOCHONDRIAL-RELATED"/>
    <property type="match status" value="1"/>
</dbReference>
<evidence type="ECO:0000256" key="9">
    <source>
        <dbReference type="ARBA" id="ARBA00023002"/>
    </source>
</evidence>
<keyword evidence="6 15" id="KW-0812">Transmembrane</keyword>
<protein>
    <recommendedName>
        <fullName evidence="18">Cytochrome P450</fullName>
    </recommendedName>
</protein>
<reference evidence="17" key="1">
    <citation type="submission" date="2014-04" db="EMBL/GenBank/DDBJ databases">
        <title>Evolutionary Origins and Diversification of the Mycorrhizal Mutualists.</title>
        <authorList>
            <consortium name="DOE Joint Genome Institute"/>
            <consortium name="Mycorrhizal Genomics Consortium"/>
            <person name="Kohler A."/>
            <person name="Kuo A."/>
            <person name="Nagy L.G."/>
            <person name="Floudas D."/>
            <person name="Copeland A."/>
            <person name="Barry K.W."/>
            <person name="Cichocki N."/>
            <person name="Veneault-Fourrey C."/>
            <person name="LaButti K."/>
            <person name="Lindquist E.A."/>
            <person name="Lipzen A."/>
            <person name="Lundell T."/>
            <person name="Morin E."/>
            <person name="Murat C."/>
            <person name="Riley R."/>
            <person name="Ohm R."/>
            <person name="Sun H."/>
            <person name="Tunlid A."/>
            <person name="Henrissat B."/>
            <person name="Grigoriev I.V."/>
            <person name="Hibbett D.S."/>
            <person name="Martin F."/>
        </authorList>
    </citation>
    <scope>NUCLEOTIDE SEQUENCE [LARGE SCALE GENOMIC DNA]</scope>
    <source>
        <strain evidence="17">FD-334 SS-4</strain>
    </source>
</reference>
<dbReference type="GO" id="GO:0020037">
    <property type="term" value="F:heme binding"/>
    <property type="evidence" value="ECO:0007669"/>
    <property type="project" value="InterPro"/>
</dbReference>
<dbReference type="Pfam" id="PF00067">
    <property type="entry name" value="p450"/>
    <property type="match status" value="1"/>
</dbReference>
<keyword evidence="12 15" id="KW-0472">Membrane</keyword>
<keyword evidence="10 13" id="KW-0408">Iron</keyword>
<dbReference type="EMBL" id="KN817678">
    <property type="protein sequence ID" value="KJA14447.1"/>
    <property type="molecule type" value="Genomic_DNA"/>
</dbReference>
<dbReference type="CDD" id="cd11069">
    <property type="entry name" value="CYP_FUM15-like"/>
    <property type="match status" value="1"/>
</dbReference>
<dbReference type="Proteomes" id="UP000054270">
    <property type="component" value="Unassembled WGS sequence"/>
</dbReference>
<dbReference type="AlphaFoldDB" id="A0A0D2KIH3"/>
<evidence type="ECO:0000256" key="1">
    <source>
        <dbReference type="ARBA" id="ARBA00001971"/>
    </source>
</evidence>
<keyword evidence="8 15" id="KW-1133">Transmembrane helix</keyword>
<evidence type="ECO:0000256" key="8">
    <source>
        <dbReference type="ARBA" id="ARBA00022989"/>
    </source>
</evidence>
<evidence type="ECO:0000256" key="13">
    <source>
        <dbReference type="PIRSR" id="PIRSR602401-1"/>
    </source>
</evidence>
<proteinExistence type="inferred from homology"/>
<organism evidence="16 17">
    <name type="scientific">Hypholoma sublateritium (strain FD-334 SS-4)</name>
    <dbReference type="NCBI Taxonomy" id="945553"/>
    <lineage>
        <taxon>Eukaryota</taxon>
        <taxon>Fungi</taxon>
        <taxon>Dikarya</taxon>
        <taxon>Basidiomycota</taxon>
        <taxon>Agaricomycotina</taxon>
        <taxon>Agaricomycetes</taxon>
        <taxon>Agaricomycetidae</taxon>
        <taxon>Agaricales</taxon>
        <taxon>Agaricineae</taxon>
        <taxon>Strophariaceae</taxon>
        <taxon>Hypholoma</taxon>
    </lineage>
</organism>
<evidence type="ECO:0000256" key="10">
    <source>
        <dbReference type="ARBA" id="ARBA00023004"/>
    </source>
</evidence>
<dbReference type="GO" id="GO:0004497">
    <property type="term" value="F:monooxygenase activity"/>
    <property type="evidence" value="ECO:0007669"/>
    <property type="project" value="UniProtKB-KW"/>
</dbReference>
<evidence type="ECO:0000313" key="17">
    <source>
        <dbReference type="Proteomes" id="UP000054270"/>
    </source>
</evidence>
<dbReference type="InterPro" id="IPR017972">
    <property type="entry name" value="Cyt_P450_CS"/>
</dbReference>
<dbReference type="InterPro" id="IPR002401">
    <property type="entry name" value="Cyt_P450_E_grp-I"/>
</dbReference>
<keyword evidence="9 14" id="KW-0560">Oxidoreductase</keyword>
<evidence type="ECO:0000256" key="2">
    <source>
        <dbReference type="ARBA" id="ARBA00004370"/>
    </source>
</evidence>
<evidence type="ECO:0000256" key="3">
    <source>
        <dbReference type="ARBA" id="ARBA00004721"/>
    </source>
</evidence>
<sequence length="554" mass="61529">MNVSTDAVDFASSLPWLWMRSSIYIRPYLTVSLLLVAGWFSYIVLGKITTARGDKTTKLNGPANPSFLFGLYRKISEAEDPGVLFEDWALQYGPAFRIPGGFGSSRIVICDARANAHFYSKETFCYVQTKLSRVFIENLFGRGLLWAEGESHRRQRKALSPAFSNAAIRKLTPVFYDAAYKTKANWDSILDTGSGEAVIDVQVWMNRIALDAVGIAGFGHDFHALDGKENHVVDIFESFASGDTNLISRFVFFMGPVFPILQKLPTKENLIIKRLKATMKGIAKELLERNREGGVGGEKGIGEEKSIIGLLIKAETSTSSLVMSPEEILAQNVLLLAGYETTSISLTWALIELCRKPEKQQRLREELSHFVGADPSFDQLSSGLPYLDAVTQEVLRLHPPVHETTRVATQDDIIPFTVPITTASGDQTNSLVISEGTVVTSPIRYMNRAEVFWGANAKEFDPERWLEGGDYSKAKEIQGHRHTLTFSDGPRTCLGKSFALTEFKSVLSVLIRNYSFDLPEGPNTKIEKHPSILPRPKVSGEVGAKAPMKVRRVE</sequence>
<comment type="subcellular location">
    <subcellularLocation>
        <location evidence="2">Membrane</location>
    </subcellularLocation>
</comment>
<dbReference type="InterPro" id="IPR001128">
    <property type="entry name" value="Cyt_P450"/>
</dbReference>
<name>A0A0D2KIH3_HYPSF</name>
<gene>
    <name evidence="16" type="ORF">HYPSUDRAFT_208680</name>
</gene>
<feature type="transmembrane region" description="Helical" evidence="15">
    <location>
        <begin position="23"/>
        <end position="45"/>
    </location>
</feature>
<evidence type="ECO:0000256" key="6">
    <source>
        <dbReference type="ARBA" id="ARBA00022692"/>
    </source>
</evidence>
<evidence type="ECO:0000256" key="11">
    <source>
        <dbReference type="ARBA" id="ARBA00023033"/>
    </source>
</evidence>
<evidence type="ECO:0000256" key="12">
    <source>
        <dbReference type="ARBA" id="ARBA00023136"/>
    </source>
</evidence>
<evidence type="ECO:0000256" key="15">
    <source>
        <dbReference type="SAM" id="Phobius"/>
    </source>
</evidence>
<keyword evidence="5 13" id="KW-0349">Heme</keyword>
<dbReference type="PRINTS" id="PR00463">
    <property type="entry name" value="EP450I"/>
</dbReference>
<dbReference type="Gene3D" id="1.10.630.10">
    <property type="entry name" value="Cytochrome P450"/>
    <property type="match status" value="1"/>
</dbReference>
<dbReference type="InterPro" id="IPR036396">
    <property type="entry name" value="Cyt_P450_sf"/>
</dbReference>
<comment type="pathway">
    <text evidence="3">Secondary metabolite biosynthesis; terpenoid biosynthesis.</text>
</comment>
<dbReference type="GO" id="GO:0016020">
    <property type="term" value="C:membrane"/>
    <property type="evidence" value="ECO:0007669"/>
    <property type="project" value="UniProtKB-SubCell"/>
</dbReference>
<dbReference type="InterPro" id="IPR050121">
    <property type="entry name" value="Cytochrome_P450_monoxygenase"/>
</dbReference>
<dbReference type="GO" id="GO:0016705">
    <property type="term" value="F:oxidoreductase activity, acting on paired donors, with incorporation or reduction of molecular oxygen"/>
    <property type="evidence" value="ECO:0007669"/>
    <property type="project" value="InterPro"/>
</dbReference>
<keyword evidence="11 14" id="KW-0503">Monooxygenase</keyword>
<comment type="cofactor">
    <cofactor evidence="1 13">
        <name>heme</name>
        <dbReference type="ChEBI" id="CHEBI:30413"/>
    </cofactor>
</comment>
<feature type="binding site" description="axial binding residue" evidence="13">
    <location>
        <position position="493"/>
    </location>
    <ligand>
        <name>heme</name>
        <dbReference type="ChEBI" id="CHEBI:30413"/>
    </ligand>
    <ligandPart>
        <name>Fe</name>
        <dbReference type="ChEBI" id="CHEBI:18248"/>
    </ligandPart>
</feature>
<dbReference type="GO" id="GO:0005506">
    <property type="term" value="F:iron ion binding"/>
    <property type="evidence" value="ECO:0007669"/>
    <property type="project" value="InterPro"/>
</dbReference>
<dbReference type="PANTHER" id="PTHR24305">
    <property type="entry name" value="CYTOCHROME P450"/>
    <property type="match status" value="1"/>
</dbReference>
<evidence type="ECO:0000256" key="5">
    <source>
        <dbReference type="ARBA" id="ARBA00022617"/>
    </source>
</evidence>
<accession>A0A0D2KIH3</accession>
<dbReference type="OrthoDB" id="1470350at2759"/>
<keyword evidence="7 13" id="KW-0479">Metal-binding</keyword>
<dbReference type="PRINTS" id="PR00385">
    <property type="entry name" value="P450"/>
</dbReference>
<evidence type="ECO:0000256" key="4">
    <source>
        <dbReference type="ARBA" id="ARBA00010617"/>
    </source>
</evidence>
<evidence type="ECO:0008006" key="18">
    <source>
        <dbReference type="Google" id="ProtNLM"/>
    </source>
</evidence>
<evidence type="ECO:0000256" key="14">
    <source>
        <dbReference type="RuleBase" id="RU000461"/>
    </source>
</evidence>
<keyword evidence="17" id="KW-1185">Reference proteome</keyword>
<comment type="similarity">
    <text evidence="4 14">Belongs to the cytochrome P450 family.</text>
</comment>